<keyword evidence="4" id="KW-1185">Reference proteome</keyword>
<proteinExistence type="inferred from homology"/>
<dbReference type="PANTHER" id="PTHR32097:SF4">
    <property type="entry name" value="GENERAL STRESS PROTEIN 16U"/>
    <property type="match status" value="1"/>
</dbReference>
<evidence type="ECO:0000313" key="3">
    <source>
        <dbReference type="EMBL" id="MFC7218616.1"/>
    </source>
</evidence>
<name>A0ABW2GHI5_9ACTN</name>
<comment type="caution">
    <text evidence="3">The sequence shown here is derived from an EMBL/GenBank/DDBJ whole genome shotgun (WGS) entry which is preliminary data.</text>
</comment>
<dbReference type="Gene3D" id="2.60.60.30">
    <property type="entry name" value="sav2460 like domains"/>
    <property type="match status" value="1"/>
</dbReference>
<dbReference type="Proteomes" id="UP001596413">
    <property type="component" value="Unassembled WGS sequence"/>
</dbReference>
<gene>
    <name evidence="3" type="ORF">ACFQLX_10615</name>
</gene>
<reference evidence="4" key="1">
    <citation type="journal article" date="2019" name="Int. J. Syst. Evol. Microbiol.">
        <title>The Global Catalogue of Microorganisms (GCM) 10K type strain sequencing project: providing services to taxonomists for standard genome sequencing and annotation.</title>
        <authorList>
            <consortium name="The Broad Institute Genomics Platform"/>
            <consortium name="The Broad Institute Genome Sequencing Center for Infectious Disease"/>
            <person name="Wu L."/>
            <person name="Ma J."/>
        </authorList>
    </citation>
    <scope>NUCLEOTIDE SEQUENCE [LARGE SCALE GENOMIC DNA]</scope>
    <source>
        <strain evidence="4">CGMCC 1.13681</strain>
    </source>
</reference>
<evidence type="ECO:0000256" key="1">
    <source>
        <dbReference type="ARBA" id="ARBA00008775"/>
    </source>
</evidence>
<protein>
    <submittedName>
        <fullName evidence="3">TerD family protein</fullName>
    </submittedName>
</protein>
<sequence length="177" mass="19053">MSGFSKGHRRVDIKLSWDPAPLGAPAHDLDLVAAAYPAADPYGPPAYLVHFDSRAPDGTIILQRESRDGRGYGADEVLTLDLYRVSESYGRIVVGVAIQQPGARLPFGEVARPKALVLEGHTELARHDLAQLPDATAATIAEFTREGSGTWRLESLSRGYDADPVEFAQVMGAAREG</sequence>
<dbReference type="PANTHER" id="PTHR32097">
    <property type="entry name" value="CAMP-BINDING PROTEIN 1-RELATED"/>
    <property type="match status" value="1"/>
</dbReference>
<dbReference type="CDD" id="cd06974">
    <property type="entry name" value="TerD_like"/>
    <property type="match status" value="1"/>
</dbReference>
<dbReference type="InterPro" id="IPR003325">
    <property type="entry name" value="TerD"/>
</dbReference>
<feature type="domain" description="TerD" evidence="2">
    <location>
        <begin position="6"/>
        <end position="163"/>
    </location>
</feature>
<dbReference type="Pfam" id="PF02342">
    <property type="entry name" value="TerD"/>
    <property type="match status" value="1"/>
</dbReference>
<accession>A0ABW2GHI5</accession>
<evidence type="ECO:0000259" key="2">
    <source>
        <dbReference type="Pfam" id="PF02342"/>
    </source>
</evidence>
<evidence type="ECO:0000313" key="4">
    <source>
        <dbReference type="Proteomes" id="UP001596413"/>
    </source>
</evidence>
<dbReference type="InterPro" id="IPR051324">
    <property type="entry name" value="Stress/Tellurium_Resist"/>
</dbReference>
<organism evidence="3 4">
    <name type="scientific">Streptomyces polyrhachis</name>
    <dbReference type="NCBI Taxonomy" id="1282885"/>
    <lineage>
        <taxon>Bacteria</taxon>
        <taxon>Bacillati</taxon>
        <taxon>Actinomycetota</taxon>
        <taxon>Actinomycetes</taxon>
        <taxon>Kitasatosporales</taxon>
        <taxon>Streptomycetaceae</taxon>
        <taxon>Streptomyces</taxon>
    </lineage>
</organism>
<dbReference type="EMBL" id="JBHSZO010000013">
    <property type="protein sequence ID" value="MFC7218616.1"/>
    <property type="molecule type" value="Genomic_DNA"/>
</dbReference>
<comment type="similarity">
    <text evidence="1">Belongs to the CAPAB/TerDEXZ family.</text>
</comment>
<dbReference type="RefSeq" id="WP_386414007.1">
    <property type="nucleotide sequence ID" value="NZ_JBHSZO010000013.1"/>
</dbReference>